<evidence type="ECO:0000256" key="3">
    <source>
        <dbReference type="SAM" id="SignalP"/>
    </source>
</evidence>
<feature type="signal peptide" evidence="3">
    <location>
        <begin position="1"/>
        <end position="28"/>
    </location>
</feature>
<dbReference type="PANTHER" id="PTHR43037:SF5">
    <property type="entry name" value="FERULOYL ESTERASE"/>
    <property type="match status" value="1"/>
</dbReference>
<protein>
    <submittedName>
        <fullName evidence="5">Dienelactone hydrolase family protein</fullName>
    </submittedName>
</protein>
<dbReference type="OrthoDB" id="9777090at2"/>
<dbReference type="PANTHER" id="PTHR43037">
    <property type="entry name" value="UNNAMED PRODUCT-RELATED"/>
    <property type="match status" value="1"/>
</dbReference>
<dbReference type="STRING" id="641691.SAMN05421636_103251"/>
<dbReference type="GO" id="GO:0016787">
    <property type="term" value="F:hydrolase activity"/>
    <property type="evidence" value="ECO:0007669"/>
    <property type="project" value="UniProtKB-KW"/>
</dbReference>
<dbReference type="EMBL" id="FNAO01000003">
    <property type="protein sequence ID" value="SDE10300.1"/>
    <property type="molecule type" value="Genomic_DNA"/>
</dbReference>
<evidence type="ECO:0000256" key="2">
    <source>
        <dbReference type="ARBA" id="ARBA00022801"/>
    </source>
</evidence>
<keyword evidence="2 5" id="KW-0378">Hydrolase</keyword>
<proteinExistence type="predicted"/>
<dbReference type="InterPro" id="IPR029058">
    <property type="entry name" value="AB_hydrolase_fold"/>
</dbReference>
<sequence length="266" mass="29039">MKKNRRFYLTLAVIATLFLFGCSSGDSSNENETPPERTFEDVEKDFSALEVKEGISDFSIPVPGGLAWNFRVIAPDISDGTKKPLFVNLHGAAGGDPNAHKSTSCYVEPGLEGIEAFVISPNGGTNQWQEPINQSQVVGLVTLALKYWDIDPTKVVVLGYSNGGNGSWFYAETRPELFSAGIPMASSYSTIGPDGQPRKIDIPLYVIHGENDELFPLAETQAWVDQSVEAGSTIEFVVAPGLTHNQACDYVPYLKDAIEWLNTSVW</sequence>
<dbReference type="Gene3D" id="3.40.50.1820">
    <property type="entry name" value="alpha/beta hydrolase"/>
    <property type="match status" value="1"/>
</dbReference>
<dbReference type="Pfam" id="PF01738">
    <property type="entry name" value="DLH"/>
    <property type="match status" value="1"/>
</dbReference>
<evidence type="ECO:0000259" key="4">
    <source>
        <dbReference type="Pfam" id="PF01738"/>
    </source>
</evidence>
<evidence type="ECO:0000313" key="5">
    <source>
        <dbReference type="EMBL" id="SDE10300.1"/>
    </source>
</evidence>
<dbReference type="AlphaFoldDB" id="A0A1G7A687"/>
<keyword evidence="6" id="KW-1185">Reference proteome</keyword>
<evidence type="ECO:0000256" key="1">
    <source>
        <dbReference type="ARBA" id="ARBA00022729"/>
    </source>
</evidence>
<accession>A0A1G7A687</accession>
<keyword evidence="1 3" id="KW-0732">Signal</keyword>
<evidence type="ECO:0000313" key="6">
    <source>
        <dbReference type="Proteomes" id="UP000199109"/>
    </source>
</evidence>
<organism evidence="5 6">
    <name type="scientific">Pricia antarctica</name>
    <dbReference type="NCBI Taxonomy" id="641691"/>
    <lineage>
        <taxon>Bacteria</taxon>
        <taxon>Pseudomonadati</taxon>
        <taxon>Bacteroidota</taxon>
        <taxon>Flavobacteriia</taxon>
        <taxon>Flavobacteriales</taxon>
        <taxon>Flavobacteriaceae</taxon>
        <taxon>Pricia</taxon>
    </lineage>
</organism>
<dbReference type="PROSITE" id="PS51257">
    <property type="entry name" value="PROKAR_LIPOPROTEIN"/>
    <property type="match status" value="1"/>
</dbReference>
<reference evidence="5 6" key="1">
    <citation type="submission" date="2016-10" db="EMBL/GenBank/DDBJ databases">
        <authorList>
            <person name="de Groot N.N."/>
        </authorList>
    </citation>
    <scope>NUCLEOTIDE SEQUENCE [LARGE SCALE GENOMIC DNA]</scope>
    <source>
        <strain evidence="5 6">DSM 23421</strain>
    </source>
</reference>
<gene>
    <name evidence="5" type="ORF">SAMN05421636_103251</name>
</gene>
<dbReference type="InterPro" id="IPR050955">
    <property type="entry name" value="Plant_Biomass_Hydrol_Est"/>
</dbReference>
<dbReference type="SUPFAM" id="SSF53474">
    <property type="entry name" value="alpha/beta-Hydrolases"/>
    <property type="match status" value="1"/>
</dbReference>
<name>A0A1G7A687_9FLAO</name>
<feature type="domain" description="Dienelactone hydrolase" evidence="4">
    <location>
        <begin position="135"/>
        <end position="254"/>
    </location>
</feature>
<dbReference type="Proteomes" id="UP000199109">
    <property type="component" value="Unassembled WGS sequence"/>
</dbReference>
<dbReference type="RefSeq" id="WP_091866949.1">
    <property type="nucleotide sequence ID" value="NZ_FNAO01000003.1"/>
</dbReference>
<feature type="chain" id="PRO_5011689438" evidence="3">
    <location>
        <begin position="29"/>
        <end position="266"/>
    </location>
</feature>
<dbReference type="InterPro" id="IPR002925">
    <property type="entry name" value="Dienelactn_hydro"/>
</dbReference>